<feature type="domain" description="Jacalin-type lectin" evidence="1">
    <location>
        <begin position="46"/>
        <end position="181"/>
    </location>
</feature>
<reference evidence="2 3" key="1">
    <citation type="submission" date="2018-06" db="EMBL/GenBank/DDBJ databases">
        <title>A transcriptomic atlas of mushroom development highlights an independent origin of complex multicellularity.</title>
        <authorList>
            <consortium name="DOE Joint Genome Institute"/>
            <person name="Krizsan K."/>
            <person name="Almasi E."/>
            <person name="Merenyi Z."/>
            <person name="Sahu N."/>
            <person name="Viragh M."/>
            <person name="Koszo T."/>
            <person name="Mondo S."/>
            <person name="Kiss B."/>
            <person name="Balint B."/>
            <person name="Kues U."/>
            <person name="Barry K."/>
            <person name="Hegedus J.C."/>
            <person name="Henrissat B."/>
            <person name="Johnson J."/>
            <person name="Lipzen A."/>
            <person name="Ohm R."/>
            <person name="Nagy I."/>
            <person name="Pangilinan J."/>
            <person name="Yan J."/>
            <person name="Xiong Y."/>
            <person name="Grigoriev I.V."/>
            <person name="Hibbett D.S."/>
            <person name="Nagy L.G."/>
        </authorList>
    </citation>
    <scope>NUCLEOTIDE SEQUENCE [LARGE SCALE GENOMIC DNA]</scope>
    <source>
        <strain evidence="2 3">SZMC22713</strain>
    </source>
</reference>
<dbReference type="EMBL" id="ML170264">
    <property type="protein sequence ID" value="TDL15736.1"/>
    <property type="molecule type" value="Genomic_DNA"/>
</dbReference>
<gene>
    <name evidence="2" type="ORF">BD410DRAFT_87852</name>
</gene>
<dbReference type="InterPro" id="IPR036404">
    <property type="entry name" value="Jacalin-like_lectin_dom_sf"/>
</dbReference>
<dbReference type="SUPFAM" id="SSF51101">
    <property type="entry name" value="Mannose-binding lectins"/>
    <property type="match status" value="1"/>
</dbReference>
<evidence type="ECO:0000313" key="3">
    <source>
        <dbReference type="Proteomes" id="UP000294933"/>
    </source>
</evidence>
<dbReference type="AlphaFoldDB" id="A0A4Y7PL03"/>
<dbReference type="Pfam" id="PF01419">
    <property type="entry name" value="Jacalin"/>
    <property type="match status" value="1"/>
</dbReference>
<proteinExistence type="predicted"/>
<dbReference type="Gene3D" id="2.100.10.30">
    <property type="entry name" value="Jacalin-like lectin domain"/>
    <property type="match status" value="1"/>
</dbReference>
<accession>A0A4Y7PL03</accession>
<keyword evidence="3" id="KW-1185">Reference proteome</keyword>
<dbReference type="InterPro" id="IPR001229">
    <property type="entry name" value="Jacalin-like_lectin_dom"/>
</dbReference>
<organism evidence="2 3">
    <name type="scientific">Rickenella mellea</name>
    <dbReference type="NCBI Taxonomy" id="50990"/>
    <lineage>
        <taxon>Eukaryota</taxon>
        <taxon>Fungi</taxon>
        <taxon>Dikarya</taxon>
        <taxon>Basidiomycota</taxon>
        <taxon>Agaricomycotina</taxon>
        <taxon>Agaricomycetes</taxon>
        <taxon>Hymenochaetales</taxon>
        <taxon>Rickenellaceae</taxon>
        <taxon>Rickenella</taxon>
    </lineage>
</organism>
<dbReference type="OrthoDB" id="2943769at2759"/>
<dbReference type="Proteomes" id="UP000294933">
    <property type="component" value="Unassembled WGS sequence"/>
</dbReference>
<name>A0A4Y7PL03_9AGAM</name>
<protein>
    <recommendedName>
        <fullName evidence="1">Jacalin-type lectin domain-containing protein</fullName>
    </recommendedName>
</protein>
<sequence>MGNDLFDKQRANIQKVTQSISVGDLENKTGKPFNDATDATIGKWPTVFNIEKSHPIQKIEIHYRDTAIDGLFVTYRLLDAGKGKGGSSNAVRHGSKSGQSKDTIVFGESEVLLAVTGRAGTNSNDEIGIFEMTFVKVDTETGEVTQKKYGGDDTAPVFYATGPVIGFAGIQDNSDNVTQLGLKALSFLSSPTPIDQSGL</sequence>
<dbReference type="VEuPathDB" id="FungiDB:BD410DRAFT_87852"/>
<evidence type="ECO:0000313" key="2">
    <source>
        <dbReference type="EMBL" id="TDL15736.1"/>
    </source>
</evidence>
<evidence type="ECO:0000259" key="1">
    <source>
        <dbReference type="Pfam" id="PF01419"/>
    </source>
</evidence>